<keyword evidence="2" id="KW-0472">Membrane</keyword>
<protein>
    <recommendedName>
        <fullName evidence="6">Transmembrane protein</fullName>
    </recommendedName>
</protein>
<feature type="compositionally biased region" description="Polar residues" evidence="1">
    <location>
        <begin position="36"/>
        <end position="45"/>
    </location>
</feature>
<feature type="chain" id="PRO_5012361065" description="Transmembrane protein" evidence="3">
    <location>
        <begin position="27"/>
        <end position="280"/>
    </location>
</feature>
<proteinExistence type="predicted"/>
<reference evidence="4 5" key="1">
    <citation type="journal article" date="2017" name="Int. J. Parasitol.">
        <title>The genome of the protozoan parasite Cystoisospora suis and a reverse vaccinology approach to identify vaccine candidates.</title>
        <authorList>
            <person name="Palmieri N."/>
            <person name="Shrestha A."/>
            <person name="Ruttkowski B."/>
            <person name="Beck T."/>
            <person name="Vogl C."/>
            <person name="Tomley F."/>
            <person name="Blake D.P."/>
            <person name="Joachim A."/>
        </authorList>
    </citation>
    <scope>NUCLEOTIDE SEQUENCE [LARGE SCALE GENOMIC DNA]</scope>
    <source>
        <strain evidence="4 5">Wien I</strain>
    </source>
</reference>
<accession>A0A2C6JLG5</accession>
<feature type="transmembrane region" description="Helical" evidence="2">
    <location>
        <begin position="208"/>
        <end position="227"/>
    </location>
</feature>
<keyword evidence="5" id="KW-1185">Reference proteome</keyword>
<keyword evidence="2" id="KW-1133">Transmembrane helix</keyword>
<feature type="transmembrane region" description="Helical" evidence="2">
    <location>
        <begin position="143"/>
        <end position="161"/>
    </location>
</feature>
<dbReference type="RefSeq" id="XP_067919142.1">
    <property type="nucleotide sequence ID" value="XM_068068881.1"/>
</dbReference>
<gene>
    <name evidence="4" type="ORF">CSUI_008756</name>
</gene>
<dbReference type="EMBL" id="MIGC01004994">
    <property type="protein sequence ID" value="PHJ17421.1"/>
    <property type="molecule type" value="Genomic_DNA"/>
</dbReference>
<dbReference type="VEuPathDB" id="ToxoDB:CSUI_008756"/>
<feature type="compositionally biased region" description="Low complexity" evidence="1">
    <location>
        <begin position="71"/>
        <end position="86"/>
    </location>
</feature>
<feature type="region of interest" description="Disordered" evidence="1">
    <location>
        <begin position="234"/>
        <end position="280"/>
    </location>
</feature>
<name>A0A2C6JLG5_9APIC</name>
<feature type="non-terminal residue" evidence="4">
    <location>
        <position position="280"/>
    </location>
</feature>
<feature type="compositionally biased region" description="Basic and acidic residues" evidence="1">
    <location>
        <begin position="268"/>
        <end position="280"/>
    </location>
</feature>
<evidence type="ECO:0008006" key="6">
    <source>
        <dbReference type="Google" id="ProtNLM"/>
    </source>
</evidence>
<feature type="signal peptide" evidence="3">
    <location>
        <begin position="1"/>
        <end position="26"/>
    </location>
</feature>
<keyword evidence="2" id="KW-0812">Transmembrane</keyword>
<dbReference type="Proteomes" id="UP000221165">
    <property type="component" value="Unassembled WGS sequence"/>
</dbReference>
<comment type="caution">
    <text evidence="4">The sequence shown here is derived from an EMBL/GenBank/DDBJ whole genome shotgun (WGS) entry which is preliminary data.</text>
</comment>
<evidence type="ECO:0000256" key="3">
    <source>
        <dbReference type="SAM" id="SignalP"/>
    </source>
</evidence>
<dbReference type="GeneID" id="94432092"/>
<organism evidence="4 5">
    <name type="scientific">Cystoisospora suis</name>
    <dbReference type="NCBI Taxonomy" id="483139"/>
    <lineage>
        <taxon>Eukaryota</taxon>
        <taxon>Sar</taxon>
        <taxon>Alveolata</taxon>
        <taxon>Apicomplexa</taxon>
        <taxon>Conoidasida</taxon>
        <taxon>Coccidia</taxon>
        <taxon>Eucoccidiorida</taxon>
        <taxon>Eimeriorina</taxon>
        <taxon>Sarcocystidae</taxon>
        <taxon>Cystoisospora</taxon>
    </lineage>
</organism>
<feature type="region of interest" description="Disordered" evidence="1">
    <location>
        <begin position="36"/>
        <end position="89"/>
    </location>
</feature>
<dbReference type="AlphaFoldDB" id="A0A2C6JLG5"/>
<sequence>MRCHAGGALATVLLVAGGEMWTSVAAGVPAATTVLESTSGQSAEASNEPDHGSYSEDQAEDGTTQGDLILTGRTSRTAGRTAARGSTQKRKQLGLRLTLGLLSGALALAGLKWLRPKADGMSSADADASGQERREEAISQARAGAAVAAAAAVAIVLFSILTRTPQEADPQTLTPVDDGARVKGPALSGRPLVGGLETDALLAAGNPFLAALLLFGVVATAAITVAGSRALAARTSPEAPPEQGPGAPDSDAAPEAPVAEQLGSEDVGQEKEREASAPEV</sequence>
<evidence type="ECO:0000313" key="5">
    <source>
        <dbReference type="Proteomes" id="UP000221165"/>
    </source>
</evidence>
<keyword evidence="3" id="KW-0732">Signal</keyword>
<evidence type="ECO:0000313" key="4">
    <source>
        <dbReference type="EMBL" id="PHJ17421.1"/>
    </source>
</evidence>
<evidence type="ECO:0000256" key="2">
    <source>
        <dbReference type="SAM" id="Phobius"/>
    </source>
</evidence>
<evidence type="ECO:0000256" key="1">
    <source>
        <dbReference type="SAM" id="MobiDB-lite"/>
    </source>
</evidence>